<reference evidence="2" key="1">
    <citation type="submission" date="2019-04" db="EMBL/GenBank/DDBJ databases">
        <authorList>
            <person name="Melise S."/>
            <person name="Noan J."/>
            <person name="Okalmin O."/>
        </authorList>
    </citation>
    <scope>NUCLEOTIDE SEQUENCE</scope>
    <source>
        <strain evidence="2">FN9</strain>
    </source>
</reference>
<feature type="compositionally biased region" description="Polar residues" evidence="1">
    <location>
        <begin position="94"/>
        <end position="112"/>
    </location>
</feature>
<name>A0A4E9EH20_GIBZA</name>
<feature type="compositionally biased region" description="Basic and acidic residues" evidence="1">
    <location>
        <begin position="37"/>
        <end position="47"/>
    </location>
</feature>
<evidence type="ECO:0000313" key="2">
    <source>
        <dbReference type="EMBL" id="VIO62027.1"/>
    </source>
</evidence>
<accession>A0A4E9EH20</accession>
<feature type="compositionally biased region" description="Polar residues" evidence="1">
    <location>
        <begin position="21"/>
        <end position="31"/>
    </location>
</feature>
<dbReference type="EMBL" id="CAAKMV010000157">
    <property type="protein sequence ID" value="VIO62027.1"/>
    <property type="molecule type" value="Genomic_DNA"/>
</dbReference>
<proteinExistence type="predicted"/>
<dbReference type="AlphaFoldDB" id="A0A4E9EH20"/>
<sequence>MAGTSVDEAQNYCLKRRTRDGTASAQKQQEALNRVSEYPRREEEETKVGVGKRTAQMWRERGTKRGRERKRERERGTNFDVVQVRVELQKIRDQGTQGACESRSNSGQTSPVTYYAPGREREKRPDDQVGNEVEEGRWTHTRSRQLFNVNAHKTSNPMHKHKINESSQDPVRFEATRRQPTTDNGEPAIPWSESMHLWFRRTHSSVSVYV</sequence>
<protein>
    <submittedName>
        <fullName evidence="2">Uncharacterized protein</fullName>
    </submittedName>
</protein>
<organism evidence="2">
    <name type="scientific">Gibberella zeae</name>
    <name type="common">Wheat head blight fungus</name>
    <name type="synonym">Fusarium graminearum</name>
    <dbReference type="NCBI Taxonomy" id="5518"/>
    <lineage>
        <taxon>Eukaryota</taxon>
        <taxon>Fungi</taxon>
        <taxon>Dikarya</taxon>
        <taxon>Ascomycota</taxon>
        <taxon>Pezizomycotina</taxon>
        <taxon>Sordariomycetes</taxon>
        <taxon>Hypocreomycetidae</taxon>
        <taxon>Hypocreales</taxon>
        <taxon>Nectriaceae</taxon>
        <taxon>Fusarium</taxon>
    </lineage>
</organism>
<gene>
    <name evidence="2" type="ORF">FUG_LOCUS465440</name>
</gene>
<feature type="compositionally biased region" description="Basic and acidic residues" evidence="1">
    <location>
        <begin position="118"/>
        <end position="127"/>
    </location>
</feature>
<feature type="region of interest" description="Disordered" evidence="1">
    <location>
        <begin position="1"/>
        <end position="76"/>
    </location>
</feature>
<feature type="region of interest" description="Disordered" evidence="1">
    <location>
        <begin position="91"/>
        <end position="134"/>
    </location>
</feature>
<evidence type="ECO:0000256" key="1">
    <source>
        <dbReference type="SAM" id="MobiDB-lite"/>
    </source>
</evidence>
<feature type="compositionally biased region" description="Basic and acidic residues" evidence="1">
    <location>
        <begin position="58"/>
        <end position="76"/>
    </location>
</feature>